<dbReference type="PANTHER" id="PTHR13703">
    <property type="entry name" value="SMAD"/>
    <property type="match status" value="1"/>
</dbReference>
<dbReference type="Proteomes" id="UP001497497">
    <property type="component" value="Unassembled WGS sequence"/>
</dbReference>
<comment type="caution">
    <text evidence="6">The sequence shown here is derived from an EMBL/GenBank/DDBJ whole genome shotgun (WGS) entry which is preliminary data.</text>
</comment>
<dbReference type="GO" id="GO:0071144">
    <property type="term" value="C:heteromeric SMAD protein complex"/>
    <property type="evidence" value="ECO:0007669"/>
    <property type="project" value="TreeGrafter"/>
</dbReference>
<dbReference type="PROSITE" id="PS51075">
    <property type="entry name" value="MH1"/>
    <property type="match status" value="1"/>
</dbReference>
<proteinExistence type="predicted"/>
<dbReference type="InterPro" id="IPR003619">
    <property type="entry name" value="MAD_homology1_Dwarfin-type"/>
</dbReference>
<reference evidence="6 7" key="1">
    <citation type="submission" date="2024-04" db="EMBL/GenBank/DDBJ databases">
        <authorList>
            <consortium name="Genoscope - CEA"/>
            <person name="William W."/>
        </authorList>
    </citation>
    <scope>NUCLEOTIDE SEQUENCE [LARGE SCALE GENOMIC DNA]</scope>
</reference>
<dbReference type="InterPro" id="IPR013790">
    <property type="entry name" value="Dwarfin"/>
</dbReference>
<evidence type="ECO:0000256" key="4">
    <source>
        <dbReference type="ARBA" id="ARBA00023242"/>
    </source>
</evidence>
<dbReference type="InterPro" id="IPR013019">
    <property type="entry name" value="MAD_homology_MH1"/>
</dbReference>
<keyword evidence="3" id="KW-0804">Transcription</keyword>
<keyword evidence="4" id="KW-0539">Nucleus</keyword>
<dbReference type="GO" id="GO:0030154">
    <property type="term" value="P:cell differentiation"/>
    <property type="evidence" value="ECO:0007669"/>
    <property type="project" value="TreeGrafter"/>
</dbReference>
<name>A0AAV2IC26_LYMST</name>
<organism evidence="6 7">
    <name type="scientific">Lymnaea stagnalis</name>
    <name type="common">Great pond snail</name>
    <name type="synonym">Helix stagnalis</name>
    <dbReference type="NCBI Taxonomy" id="6523"/>
    <lineage>
        <taxon>Eukaryota</taxon>
        <taxon>Metazoa</taxon>
        <taxon>Spiralia</taxon>
        <taxon>Lophotrochozoa</taxon>
        <taxon>Mollusca</taxon>
        <taxon>Gastropoda</taxon>
        <taxon>Heterobranchia</taxon>
        <taxon>Euthyneura</taxon>
        <taxon>Panpulmonata</taxon>
        <taxon>Hygrophila</taxon>
        <taxon>Lymnaeoidea</taxon>
        <taxon>Lymnaeidae</taxon>
        <taxon>Lymnaea</taxon>
    </lineage>
</organism>
<dbReference type="Gene3D" id="3.90.520.10">
    <property type="entry name" value="SMAD MH1 domain"/>
    <property type="match status" value="1"/>
</dbReference>
<evidence type="ECO:0000313" key="6">
    <source>
        <dbReference type="EMBL" id="CAL1542145.1"/>
    </source>
</evidence>
<dbReference type="SUPFAM" id="SSF56366">
    <property type="entry name" value="SMAD MH1 domain"/>
    <property type="match status" value="1"/>
</dbReference>
<protein>
    <recommendedName>
        <fullName evidence="5">MH1 domain-containing protein</fullName>
    </recommendedName>
</protein>
<accession>A0AAV2IC26</accession>
<keyword evidence="7" id="KW-1185">Reference proteome</keyword>
<evidence type="ECO:0000256" key="1">
    <source>
        <dbReference type="ARBA" id="ARBA00004123"/>
    </source>
</evidence>
<keyword evidence="2" id="KW-0805">Transcription regulation</keyword>
<feature type="domain" description="MH1" evidence="5">
    <location>
        <begin position="12"/>
        <end position="125"/>
    </location>
</feature>
<evidence type="ECO:0000256" key="2">
    <source>
        <dbReference type="ARBA" id="ARBA00023015"/>
    </source>
</evidence>
<dbReference type="InterPro" id="IPR036578">
    <property type="entry name" value="SMAD_MH1_sf"/>
</dbReference>
<dbReference type="GO" id="GO:0000978">
    <property type="term" value="F:RNA polymerase II cis-regulatory region sequence-specific DNA binding"/>
    <property type="evidence" value="ECO:0007669"/>
    <property type="project" value="TreeGrafter"/>
</dbReference>
<gene>
    <name evidence="6" type="ORF">GSLYS_00015751001</name>
</gene>
<evidence type="ECO:0000313" key="7">
    <source>
        <dbReference type="Proteomes" id="UP001497497"/>
    </source>
</evidence>
<dbReference type="SMART" id="SM00523">
    <property type="entry name" value="DWA"/>
    <property type="match status" value="1"/>
</dbReference>
<comment type="subcellular location">
    <subcellularLocation>
        <location evidence="1">Nucleus</location>
    </subcellularLocation>
</comment>
<dbReference type="GO" id="GO:0030509">
    <property type="term" value="P:BMP signaling pathway"/>
    <property type="evidence" value="ECO:0007669"/>
    <property type="project" value="TreeGrafter"/>
</dbReference>
<evidence type="ECO:0000259" key="5">
    <source>
        <dbReference type="PROSITE" id="PS51075"/>
    </source>
</evidence>
<dbReference type="Pfam" id="PF03165">
    <property type="entry name" value="MH1"/>
    <property type="match status" value="1"/>
</dbReference>
<evidence type="ECO:0000256" key="3">
    <source>
        <dbReference type="ARBA" id="ARBA00023163"/>
    </source>
</evidence>
<dbReference type="GO" id="GO:0000981">
    <property type="term" value="F:DNA-binding transcription factor activity, RNA polymerase II-specific"/>
    <property type="evidence" value="ECO:0007669"/>
    <property type="project" value="TreeGrafter"/>
</dbReference>
<dbReference type="GO" id="GO:0070411">
    <property type="term" value="F:I-SMAD binding"/>
    <property type="evidence" value="ECO:0007669"/>
    <property type="project" value="TreeGrafter"/>
</dbReference>
<dbReference type="AlphaFoldDB" id="A0AAV2IC26"/>
<dbReference type="GO" id="GO:0009653">
    <property type="term" value="P:anatomical structure morphogenesis"/>
    <property type="evidence" value="ECO:0007669"/>
    <property type="project" value="TreeGrafter"/>
</dbReference>
<dbReference type="EMBL" id="CAXITT010000472">
    <property type="protein sequence ID" value="CAL1542145.1"/>
    <property type="molecule type" value="Genomic_DNA"/>
</dbReference>
<dbReference type="GO" id="GO:0060395">
    <property type="term" value="P:SMAD protein signal transduction"/>
    <property type="evidence" value="ECO:0007669"/>
    <property type="project" value="TreeGrafter"/>
</dbReference>
<sequence length="125" mass="14579">MANDFLADQMDELAKKLLKYRISDITERERLEFLTVLNKLRRNGSPVDFGDFIKCIESSGVAHNKCVRIKRNVDSCLQVDQIKFYPHYLLCKIFRFPTANFFDLKDVSLCPFGISKREKLLCINP</sequence>